<feature type="domain" description="Ig-like" evidence="10">
    <location>
        <begin position="287"/>
        <end position="372"/>
    </location>
</feature>
<dbReference type="PROSITE" id="PS51886">
    <property type="entry name" value="TLDC"/>
    <property type="match status" value="1"/>
</dbReference>
<dbReference type="PROSITE" id="PS50835">
    <property type="entry name" value="IG_LIKE"/>
    <property type="match status" value="2"/>
</dbReference>
<dbReference type="Pfam" id="PF07534">
    <property type="entry name" value="TLD"/>
    <property type="match status" value="1"/>
</dbReference>
<feature type="region of interest" description="Disordered" evidence="9">
    <location>
        <begin position="139"/>
        <end position="198"/>
    </location>
</feature>
<evidence type="ECO:0000256" key="5">
    <source>
        <dbReference type="ARBA" id="ARBA00023136"/>
    </source>
</evidence>
<evidence type="ECO:0000256" key="2">
    <source>
        <dbReference type="ARBA" id="ARBA00022475"/>
    </source>
</evidence>
<dbReference type="InterPro" id="IPR051170">
    <property type="entry name" value="Neural/epithelial_adhesion"/>
</dbReference>
<feature type="compositionally biased region" description="Low complexity" evidence="9">
    <location>
        <begin position="139"/>
        <end position="148"/>
    </location>
</feature>
<gene>
    <name evidence="12" type="ORF">PMEA_00030388</name>
</gene>
<dbReference type="Pfam" id="PF01391">
    <property type="entry name" value="Collagen"/>
    <property type="match status" value="1"/>
</dbReference>
<proteinExistence type="predicted"/>
<keyword evidence="2" id="KW-1003">Cell membrane</keyword>
<dbReference type="SMART" id="SM00409">
    <property type="entry name" value="IG"/>
    <property type="match status" value="2"/>
</dbReference>
<evidence type="ECO:0000259" key="10">
    <source>
        <dbReference type="PROSITE" id="PS50835"/>
    </source>
</evidence>
<keyword evidence="6" id="KW-1015">Disulfide bond</keyword>
<evidence type="ECO:0000256" key="1">
    <source>
        <dbReference type="ARBA" id="ARBA00004236"/>
    </source>
</evidence>
<accession>A0AAU9XUN4</accession>
<evidence type="ECO:0000259" key="11">
    <source>
        <dbReference type="PROSITE" id="PS51886"/>
    </source>
</evidence>
<evidence type="ECO:0000256" key="3">
    <source>
        <dbReference type="ARBA" id="ARBA00022729"/>
    </source>
</evidence>
<protein>
    <recommendedName>
        <fullName evidence="14">Basement membrane-specific heparan sulfate proteoglycan core protein-like</fullName>
    </recommendedName>
</protein>
<dbReference type="InterPro" id="IPR003598">
    <property type="entry name" value="Ig_sub2"/>
</dbReference>
<dbReference type="PANTHER" id="PTHR12231:SF253">
    <property type="entry name" value="DPR-INTERACTING PROTEIN ETA, ISOFORM B-RELATED"/>
    <property type="match status" value="1"/>
</dbReference>
<reference evidence="12 13" key="1">
    <citation type="submission" date="2022-05" db="EMBL/GenBank/DDBJ databases">
        <authorList>
            <consortium name="Genoscope - CEA"/>
            <person name="William W."/>
        </authorList>
    </citation>
    <scope>NUCLEOTIDE SEQUENCE [LARGE SCALE GENOMIC DNA]</scope>
</reference>
<dbReference type="InterPro" id="IPR013098">
    <property type="entry name" value="Ig_I-set"/>
</dbReference>
<dbReference type="InterPro" id="IPR006571">
    <property type="entry name" value="TLDc_dom"/>
</dbReference>
<keyword evidence="5" id="KW-0472">Membrane</keyword>
<evidence type="ECO:0000313" key="12">
    <source>
        <dbReference type="EMBL" id="CAH3158315.1"/>
    </source>
</evidence>
<dbReference type="SMART" id="SM00408">
    <property type="entry name" value="IGc2"/>
    <property type="match status" value="2"/>
</dbReference>
<keyword evidence="13" id="KW-1185">Reference proteome</keyword>
<feature type="domain" description="TLDc" evidence="11">
    <location>
        <begin position="383"/>
        <end position="557"/>
    </location>
</feature>
<evidence type="ECO:0000256" key="4">
    <source>
        <dbReference type="ARBA" id="ARBA00022737"/>
    </source>
</evidence>
<feature type="compositionally biased region" description="Basic residues" evidence="9">
    <location>
        <begin position="149"/>
        <end position="158"/>
    </location>
</feature>
<dbReference type="InterPro" id="IPR008160">
    <property type="entry name" value="Collagen"/>
</dbReference>
<evidence type="ECO:0000256" key="6">
    <source>
        <dbReference type="ARBA" id="ARBA00023157"/>
    </source>
</evidence>
<dbReference type="EMBL" id="CALNXJ010000067">
    <property type="protein sequence ID" value="CAH3158315.1"/>
    <property type="molecule type" value="Genomic_DNA"/>
</dbReference>
<dbReference type="Gene3D" id="2.60.40.10">
    <property type="entry name" value="Immunoglobulins"/>
    <property type="match status" value="2"/>
</dbReference>
<keyword evidence="8" id="KW-0393">Immunoglobulin domain</keyword>
<evidence type="ECO:0000256" key="9">
    <source>
        <dbReference type="SAM" id="MobiDB-lite"/>
    </source>
</evidence>
<evidence type="ECO:0008006" key="14">
    <source>
        <dbReference type="Google" id="ProtNLM"/>
    </source>
</evidence>
<dbReference type="AlphaFoldDB" id="A0AAU9XUN4"/>
<comment type="subcellular location">
    <subcellularLocation>
        <location evidence="1">Cell membrane</location>
    </subcellularLocation>
</comment>
<sequence>MDINAQKTKISSSQKLGDCLQKASSLLSVAAILMTVSLFVRSETNTKMLDSKFTLKIQGMGDALESMRAACQVLREDRDISNGWKQDVKIVHRSLTTNRNDSVNQAEADTGFRKYVTSIVTESIGTYCLSPGKFCVAGPRGPRGIPGNRGKRGPRGSKGKTGEKGKPGLKGDVGNRGMKGEKVPGHPGPKGEPGQSISAPNVYVYPASHTITENQTATFSCSADGNPKPRVTWSKMSGAGQVNMNGHDNTLQIKNVAHNDSGSYVCVATSILGKAQKTVKLTVEAPPRFIHTPERLTKVPANSVASVRCRAFGFPPPTIVWSRGFVPLPQGRTTIAKNGTLIIVNFGPLDSGTYQCKASNRLGSVSVLTTLDYDEQAPQIGSTILAGNLVYESILQQFLKPDVGSHPRWVLCYRASYHGWAASIFHRRCDGKRNTVSIIKVGQYVFGGYTDISWESSGGYTSTSKAFIFSLRNNEGLAPFKSLITRQIYAIYRSSSNGPIFGGGFDIVIRDNANSNTDSYTKFGHSYSPPSGIKDRKTILAGTYKFTPDEVEVFYLG</sequence>
<name>A0AAU9XUN4_9CNID</name>
<comment type="caution">
    <text evidence="12">The sequence shown here is derived from an EMBL/GenBank/DDBJ whole genome shotgun (WGS) entry which is preliminary data.</text>
</comment>
<dbReference type="Proteomes" id="UP001159428">
    <property type="component" value="Unassembled WGS sequence"/>
</dbReference>
<dbReference type="Pfam" id="PF07679">
    <property type="entry name" value="I-set"/>
    <property type="match status" value="1"/>
</dbReference>
<evidence type="ECO:0000313" key="13">
    <source>
        <dbReference type="Proteomes" id="UP001159428"/>
    </source>
</evidence>
<dbReference type="InterPro" id="IPR007110">
    <property type="entry name" value="Ig-like_dom"/>
</dbReference>
<evidence type="ECO:0000256" key="8">
    <source>
        <dbReference type="ARBA" id="ARBA00023319"/>
    </source>
</evidence>
<dbReference type="SMART" id="SM00584">
    <property type="entry name" value="TLDc"/>
    <property type="match status" value="1"/>
</dbReference>
<dbReference type="Pfam" id="PF13927">
    <property type="entry name" value="Ig_3"/>
    <property type="match status" value="1"/>
</dbReference>
<dbReference type="SUPFAM" id="SSF48726">
    <property type="entry name" value="Immunoglobulin"/>
    <property type="match status" value="2"/>
</dbReference>
<dbReference type="GO" id="GO:0005886">
    <property type="term" value="C:plasma membrane"/>
    <property type="evidence" value="ECO:0007669"/>
    <property type="project" value="UniProtKB-SubCell"/>
</dbReference>
<dbReference type="PANTHER" id="PTHR12231">
    <property type="entry name" value="CTX-RELATED TYPE I TRANSMEMBRANE PROTEIN"/>
    <property type="match status" value="1"/>
</dbReference>
<dbReference type="InterPro" id="IPR003599">
    <property type="entry name" value="Ig_sub"/>
</dbReference>
<keyword evidence="4" id="KW-0677">Repeat</keyword>
<keyword evidence="3" id="KW-0732">Signal</keyword>
<dbReference type="InterPro" id="IPR036179">
    <property type="entry name" value="Ig-like_dom_sf"/>
</dbReference>
<keyword evidence="7" id="KW-0325">Glycoprotein</keyword>
<dbReference type="InterPro" id="IPR013783">
    <property type="entry name" value="Ig-like_fold"/>
</dbReference>
<evidence type="ECO:0000256" key="7">
    <source>
        <dbReference type="ARBA" id="ARBA00023180"/>
    </source>
</evidence>
<dbReference type="FunFam" id="2.60.40.10:FF:000005">
    <property type="entry name" value="Neuronal cell adhesion molecule"/>
    <property type="match status" value="1"/>
</dbReference>
<feature type="domain" description="Ig-like" evidence="10">
    <location>
        <begin position="200"/>
        <end position="282"/>
    </location>
</feature>
<organism evidence="12 13">
    <name type="scientific">Pocillopora meandrina</name>
    <dbReference type="NCBI Taxonomy" id="46732"/>
    <lineage>
        <taxon>Eukaryota</taxon>
        <taxon>Metazoa</taxon>
        <taxon>Cnidaria</taxon>
        <taxon>Anthozoa</taxon>
        <taxon>Hexacorallia</taxon>
        <taxon>Scleractinia</taxon>
        <taxon>Astrocoeniina</taxon>
        <taxon>Pocilloporidae</taxon>
        <taxon>Pocillopora</taxon>
    </lineage>
</organism>